<dbReference type="InterPro" id="IPR029044">
    <property type="entry name" value="Nucleotide-diphossugar_trans"/>
</dbReference>
<dbReference type="InterPro" id="IPR001173">
    <property type="entry name" value="Glyco_trans_2-like"/>
</dbReference>
<dbReference type="SUPFAM" id="SSF53448">
    <property type="entry name" value="Nucleotide-diphospho-sugar transferases"/>
    <property type="match status" value="1"/>
</dbReference>
<evidence type="ECO:0000313" key="2">
    <source>
        <dbReference type="EMBL" id="SKA13179.1"/>
    </source>
</evidence>
<keyword evidence="3" id="KW-1185">Reference proteome</keyword>
<dbReference type="EMBL" id="FUWH01000011">
    <property type="protein sequence ID" value="SKA13179.1"/>
    <property type="molecule type" value="Genomic_DNA"/>
</dbReference>
<dbReference type="PANTHER" id="PTHR43685:SF2">
    <property type="entry name" value="GLYCOSYLTRANSFERASE 2-LIKE DOMAIN-CONTAINING PROTEIN"/>
    <property type="match status" value="1"/>
</dbReference>
<dbReference type="InterPro" id="IPR050834">
    <property type="entry name" value="Glycosyltransf_2"/>
</dbReference>
<keyword evidence="2" id="KW-0808">Transferase</keyword>
<dbReference type="Gene3D" id="3.90.550.10">
    <property type="entry name" value="Spore Coat Polysaccharide Biosynthesis Protein SpsA, Chain A"/>
    <property type="match status" value="1"/>
</dbReference>
<dbReference type="AlphaFoldDB" id="A0A1T4RB80"/>
<dbReference type="Proteomes" id="UP000190888">
    <property type="component" value="Unassembled WGS sequence"/>
</dbReference>
<gene>
    <name evidence="2" type="ORF">SAMN04488132_11185</name>
</gene>
<protein>
    <submittedName>
        <fullName evidence="2">Glycosyl transferase family 2</fullName>
    </submittedName>
</protein>
<dbReference type="STRING" id="413434.SAMN04488132_11185"/>
<dbReference type="PANTHER" id="PTHR43685">
    <property type="entry name" value="GLYCOSYLTRANSFERASE"/>
    <property type="match status" value="1"/>
</dbReference>
<dbReference type="RefSeq" id="WP_078832468.1">
    <property type="nucleotide sequence ID" value="NZ_FUWH01000011.1"/>
</dbReference>
<organism evidence="2 3">
    <name type="scientific">Sediminibacterium ginsengisoli</name>
    <dbReference type="NCBI Taxonomy" id="413434"/>
    <lineage>
        <taxon>Bacteria</taxon>
        <taxon>Pseudomonadati</taxon>
        <taxon>Bacteroidota</taxon>
        <taxon>Chitinophagia</taxon>
        <taxon>Chitinophagales</taxon>
        <taxon>Chitinophagaceae</taxon>
        <taxon>Sediminibacterium</taxon>
    </lineage>
</organism>
<sequence>MPVNKLPKVSVIIPALNEERYILRALQALVAQDYPDFEIIVTDNASTDHTSAVVRRFICSEAAGHIPIQLLYEQQRGTNFARECARKAATGSVIVQMDADCIPHKHWLRKGISLLLRGKHAAVTGPYYYFDAAWILRESTVLVQKWFYPVVNRLVQLNRRSAILIGGNAFIRAGLLEAAGGYNTALTFYGDDIDLGGRLCRFGSVAYSPAITLPSSARRYHTSGFWKVNRKYQSCFWKTIRSRHPLFDTIETEHPR</sequence>
<proteinExistence type="predicted"/>
<reference evidence="2 3" key="1">
    <citation type="submission" date="2017-02" db="EMBL/GenBank/DDBJ databases">
        <authorList>
            <person name="Peterson S.W."/>
        </authorList>
    </citation>
    <scope>NUCLEOTIDE SEQUENCE [LARGE SCALE GENOMIC DNA]</scope>
    <source>
        <strain evidence="2 3">DSM 22335</strain>
    </source>
</reference>
<name>A0A1T4RB80_9BACT</name>
<evidence type="ECO:0000313" key="3">
    <source>
        <dbReference type="Proteomes" id="UP000190888"/>
    </source>
</evidence>
<dbReference type="OrthoDB" id="9810303at2"/>
<accession>A0A1T4RB80</accession>
<feature type="domain" description="Glycosyltransferase 2-like" evidence="1">
    <location>
        <begin position="10"/>
        <end position="177"/>
    </location>
</feature>
<dbReference type="GO" id="GO:0016740">
    <property type="term" value="F:transferase activity"/>
    <property type="evidence" value="ECO:0007669"/>
    <property type="project" value="UniProtKB-KW"/>
</dbReference>
<dbReference type="CDD" id="cd00761">
    <property type="entry name" value="Glyco_tranf_GTA_type"/>
    <property type="match status" value="1"/>
</dbReference>
<evidence type="ECO:0000259" key="1">
    <source>
        <dbReference type="Pfam" id="PF00535"/>
    </source>
</evidence>
<dbReference type="Pfam" id="PF00535">
    <property type="entry name" value="Glycos_transf_2"/>
    <property type="match status" value="1"/>
</dbReference>